<dbReference type="SUPFAM" id="SSF56801">
    <property type="entry name" value="Acetyl-CoA synthetase-like"/>
    <property type="match status" value="1"/>
</dbReference>
<dbReference type="InterPro" id="IPR045851">
    <property type="entry name" value="AMP-bd_C_sf"/>
</dbReference>
<dbReference type="InterPro" id="IPR000873">
    <property type="entry name" value="AMP-dep_synth/lig_dom"/>
</dbReference>
<keyword evidence="3" id="KW-0436">Ligase</keyword>
<dbReference type="EMBL" id="QICN01000001">
    <property type="protein sequence ID" value="PXV71341.1"/>
    <property type="molecule type" value="Genomic_DNA"/>
</dbReference>
<sequence>MSIVRGIPLQEEPGQGAHTIPGYLREVTQRYAGAEALVMHTAAGVERWSYEMLWERSVEVARALIASGVGKDSRVGILMVNRPEYLSSVFGIGLAGGVAVALSTFSTPAELEHLIAVSGISVLLFDGRVLKRDFGAVLAELEPALLDAAPGALQSTKFPFLRHLVRLDSVTADDAGDLKARSFESWTDFLGRGRTVTDAIVDARAAAVAPSDAGGLFFSSGTTSLPKGILHAQRAFAIQWWRWPRVMCVKGPARAWTGNGFFWSGNITMIVGVALSTGGCIVLQPYFEPEQALRLWEAERVNYLSGRPHQWARLQEAPNWASADLSSLHYITNADLLKQHPSVKTGWRLPMTFGTTETNTAATTYTADTSPEQYAGSAGEPLPGNLLKVVDPLTGAVVPRGQRGEICLKGPTLMLGYIGKAVEDVLDDEGYYRTGDGGYVDEVGRLYWEGRLTEIIKTGGANISPPEIDAVIALYPGVRRTQTVGVPHDTLGEMAVACIVPHEGVDIDEDALRVFLKERLASFKVPRRFLFLQEEEMAVTANGKVKSGELRQLAEKRLQPGVVA</sequence>
<evidence type="ECO:0000313" key="3">
    <source>
        <dbReference type="EMBL" id="PXV71341.1"/>
    </source>
</evidence>
<reference evidence="3 4" key="1">
    <citation type="submission" date="2018-04" db="EMBL/GenBank/DDBJ databases">
        <title>Genomic Encyclopedia of Type Strains, Phase IV (KMG-IV): sequencing the most valuable type-strain genomes for metagenomic binning, comparative biology and taxonomic classification.</title>
        <authorList>
            <person name="Goeker M."/>
        </authorList>
    </citation>
    <scope>NUCLEOTIDE SEQUENCE [LARGE SCALE GENOMIC DNA]</scope>
    <source>
        <strain evidence="3 4">DSM 104150</strain>
    </source>
</reference>
<gene>
    <name evidence="3" type="ORF">C8D93_101386</name>
</gene>
<organism evidence="3 4">
    <name type="scientific">Sinimarinibacterium flocculans</name>
    <dbReference type="NCBI Taxonomy" id="985250"/>
    <lineage>
        <taxon>Bacteria</taxon>
        <taxon>Pseudomonadati</taxon>
        <taxon>Pseudomonadota</taxon>
        <taxon>Gammaproteobacteria</taxon>
        <taxon>Nevskiales</taxon>
        <taxon>Nevskiaceae</taxon>
        <taxon>Sinimarinibacterium</taxon>
    </lineage>
</organism>
<protein>
    <submittedName>
        <fullName evidence="3">Acyl-CoA synthetase (AMP-forming)/AMP-acid ligase II</fullName>
    </submittedName>
</protein>
<name>A0A318EJI7_9GAMM</name>
<dbReference type="AlphaFoldDB" id="A0A318EJI7"/>
<dbReference type="InterPro" id="IPR050237">
    <property type="entry name" value="ATP-dep_AMP-bd_enzyme"/>
</dbReference>
<dbReference type="GO" id="GO:0016877">
    <property type="term" value="F:ligase activity, forming carbon-sulfur bonds"/>
    <property type="evidence" value="ECO:0007669"/>
    <property type="project" value="UniProtKB-ARBA"/>
</dbReference>
<dbReference type="Pfam" id="PF00501">
    <property type="entry name" value="AMP-binding"/>
    <property type="match status" value="1"/>
</dbReference>
<evidence type="ECO:0000259" key="1">
    <source>
        <dbReference type="Pfam" id="PF00501"/>
    </source>
</evidence>
<feature type="domain" description="AMP-dependent synthetase/ligase" evidence="1">
    <location>
        <begin position="25"/>
        <end position="417"/>
    </location>
</feature>
<dbReference type="InterPro" id="IPR042099">
    <property type="entry name" value="ANL_N_sf"/>
</dbReference>
<keyword evidence="4" id="KW-1185">Reference proteome</keyword>
<dbReference type="PROSITE" id="PS00455">
    <property type="entry name" value="AMP_BINDING"/>
    <property type="match status" value="1"/>
</dbReference>
<dbReference type="InterPro" id="IPR020845">
    <property type="entry name" value="AMP-binding_CS"/>
</dbReference>
<dbReference type="PANTHER" id="PTHR43767">
    <property type="entry name" value="LONG-CHAIN-FATTY-ACID--COA LIGASE"/>
    <property type="match status" value="1"/>
</dbReference>
<dbReference type="CDD" id="cd04433">
    <property type="entry name" value="AFD_class_I"/>
    <property type="match status" value="1"/>
</dbReference>
<accession>A0A318EJI7</accession>
<dbReference type="Pfam" id="PF13193">
    <property type="entry name" value="AMP-binding_C"/>
    <property type="match status" value="1"/>
</dbReference>
<evidence type="ECO:0000259" key="2">
    <source>
        <dbReference type="Pfam" id="PF13193"/>
    </source>
</evidence>
<dbReference type="PANTHER" id="PTHR43767:SF10">
    <property type="entry name" value="SURFACTIN SYNTHASE SUBUNIT 1"/>
    <property type="match status" value="1"/>
</dbReference>
<comment type="caution">
    <text evidence="3">The sequence shown here is derived from an EMBL/GenBank/DDBJ whole genome shotgun (WGS) entry which is preliminary data.</text>
</comment>
<dbReference type="InterPro" id="IPR025110">
    <property type="entry name" value="AMP-bd_C"/>
</dbReference>
<evidence type="ECO:0000313" key="4">
    <source>
        <dbReference type="Proteomes" id="UP000248330"/>
    </source>
</evidence>
<dbReference type="Gene3D" id="3.30.300.30">
    <property type="match status" value="1"/>
</dbReference>
<dbReference type="Proteomes" id="UP000248330">
    <property type="component" value="Unassembled WGS sequence"/>
</dbReference>
<proteinExistence type="predicted"/>
<dbReference type="Gene3D" id="3.40.50.12780">
    <property type="entry name" value="N-terminal domain of ligase-like"/>
    <property type="match status" value="1"/>
</dbReference>
<feature type="domain" description="AMP-binding enzyme C-terminal" evidence="2">
    <location>
        <begin position="467"/>
        <end position="544"/>
    </location>
</feature>